<dbReference type="InterPro" id="IPR049805">
    <property type="entry name" value="Lasso_benenodin"/>
</dbReference>
<protein>
    <submittedName>
        <fullName evidence="2">Benenodin family lasso peptide</fullName>
    </submittedName>
</protein>
<sequence length="50" mass="5355">MMNTHTDMADTFEDPLTDLGRASHETRGSQPGRPDDVGGGQQPIEGLVTD</sequence>
<accession>A0ABT5HHC8</accession>
<dbReference type="NCBIfam" id="NF033522">
    <property type="entry name" value="lasso_benenodin"/>
    <property type="match status" value="1"/>
</dbReference>
<proteinExistence type="predicted"/>
<comment type="caution">
    <text evidence="2">The sequence shown here is derived from an EMBL/GenBank/DDBJ whole genome shotgun (WGS) entry which is preliminary data.</text>
</comment>
<evidence type="ECO:0000256" key="1">
    <source>
        <dbReference type="SAM" id="MobiDB-lite"/>
    </source>
</evidence>
<feature type="region of interest" description="Disordered" evidence="1">
    <location>
        <begin position="1"/>
        <end position="50"/>
    </location>
</feature>
<evidence type="ECO:0000313" key="2">
    <source>
        <dbReference type="EMBL" id="MDC7675521.1"/>
    </source>
</evidence>
<dbReference type="EMBL" id="JAQQKV010000001">
    <property type="protein sequence ID" value="MDC7675521.1"/>
    <property type="molecule type" value="Genomic_DNA"/>
</dbReference>
<evidence type="ECO:0000313" key="3">
    <source>
        <dbReference type="Proteomes" id="UP001218579"/>
    </source>
</evidence>
<name>A0ABT5HHC8_9CAUL</name>
<organism evidence="2 3">
    <name type="scientific">Asticcacaulis machinosus</name>
    <dbReference type="NCBI Taxonomy" id="2984211"/>
    <lineage>
        <taxon>Bacteria</taxon>
        <taxon>Pseudomonadati</taxon>
        <taxon>Pseudomonadota</taxon>
        <taxon>Alphaproteobacteria</taxon>
        <taxon>Caulobacterales</taxon>
        <taxon>Caulobacteraceae</taxon>
        <taxon>Asticcacaulis</taxon>
    </lineage>
</organism>
<dbReference type="Pfam" id="PF24178">
    <property type="entry name" value="Subterisin"/>
    <property type="match status" value="1"/>
</dbReference>
<dbReference type="RefSeq" id="WP_272743838.1">
    <property type="nucleotide sequence ID" value="NZ_JAQQKV010000001.1"/>
</dbReference>
<dbReference type="Proteomes" id="UP001218579">
    <property type="component" value="Unassembled WGS sequence"/>
</dbReference>
<reference evidence="2 3" key="1">
    <citation type="submission" date="2023-01" db="EMBL/GenBank/DDBJ databases">
        <title>Novel species of the genus Asticcacaulis isolated from rivers.</title>
        <authorList>
            <person name="Lu H."/>
        </authorList>
    </citation>
    <scope>NUCLEOTIDE SEQUENCE [LARGE SCALE GENOMIC DNA]</scope>
    <source>
        <strain evidence="2 3">LKC15W</strain>
    </source>
</reference>
<keyword evidence="3" id="KW-1185">Reference proteome</keyword>
<gene>
    <name evidence="2" type="ORF">PQU98_05240</name>
</gene>